<organism evidence="2">
    <name type="scientific">Culex pipiens</name>
    <name type="common">House mosquito</name>
    <dbReference type="NCBI Taxonomy" id="7175"/>
    <lineage>
        <taxon>Eukaryota</taxon>
        <taxon>Metazoa</taxon>
        <taxon>Ecdysozoa</taxon>
        <taxon>Arthropoda</taxon>
        <taxon>Hexapoda</taxon>
        <taxon>Insecta</taxon>
        <taxon>Pterygota</taxon>
        <taxon>Neoptera</taxon>
        <taxon>Endopterygota</taxon>
        <taxon>Diptera</taxon>
        <taxon>Nematocera</taxon>
        <taxon>Culicoidea</taxon>
        <taxon>Culicidae</taxon>
        <taxon>Culicinae</taxon>
        <taxon>Culicini</taxon>
        <taxon>Culex</taxon>
        <taxon>Culex</taxon>
    </lineage>
</organism>
<protein>
    <submittedName>
        <fullName evidence="2">(northern house mosquito) hypothetical protein</fullName>
    </submittedName>
</protein>
<dbReference type="AlphaFoldDB" id="A0A8D8D078"/>
<evidence type="ECO:0000313" key="2">
    <source>
        <dbReference type="EMBL" id="CAG6501979.1"/>
    </source>
</evidence>
<feature type="compositionally biased region" description="Polar residues" evidence="1">
    <location>
        <begin position="103"/>
        <end position="117"/>
    </location>
</feature>
<sequence>MYYSTPHSITGKTPSELMLGRTIRTKLPFLREIETAPPNDEFCDRDAIAKKHACDRENIKRNARPSSIQEGDKVLMQNLVPGNKLTTTYSPVEYTVVRKSGTRCTVQSKDSGTTYERNSSHLKKIPTSVPAESEPLREDSPPAPLDTSPKPADIPNIPSRPKRVCKRLLKFDDYVDVPLDQ</sequence>
<feature type="region of interest" description="Disordered" evidence="1">
    <location>
        <begin position="103"/>
        <end position="161"/>
    </location>
</feature>
<evidence type="ECO:0000256" key="1">
    <source>
        <dbReference type="SAM" id="MobiDB-lite"/>
    </source>
</evidence>
<dbReference type="EMBL" id="HBUE01143615">
    <property type="protein sequence ID" value="CAG6501979.1"/>
    <property type="molecule type" value="Transcribed_RNA"/>
</dbReference>
<dbReference type="PANTHER" id="PTHR37984:SF5">
    <property type="entry name" value="PROTEIN NYNRIN-LIKE"/>
    <property type="match status" value="1"/>
</dbReference>
<dbReference type="PANTHER" id="PTHR37984">
    <property type="entry name" value="PROTEIN CBG26694"/>
    <property type="match status" value="1"/>
</dbReference>
<dbReference type="InterPro" id="IPR050951">
    <property type="entry name" value="Retrovirus_Pol_polyprotein"/>
</dbReference>
<proteinExistence type="predicted"/>
<name>A0A8D8D078_CULPI</name>
<reference evidence="2" key="1">
    <citation type="submission" date="2021-05" db="EMBL/GenBank/DDBJ databases">
        <authorList>
            <person name="Alioto T."/>
            <person name="Alioto T."/>
            <person name="Gomez Garrido J."/>
        </authorList>
    </citation>
    <scope>NUCLEOTIDE SEQUENCE</scope>
</reference>
<accession>A0A8D8D078</accession>